<dbReference type="PANTHER" id="PTHR43357:SF4">
    <property type="entry name" value="INNER MEMBRANE ABC TRANSPORTER PERMEASE PROTEIN YDCV"/>
    <property type="match status" value="1"/>
</dbReference>
<feature type="transmembrane region" description="Helical" evidence="8">
    <location>
        <begin position="197"/>
        <end position="220"/>
    </location>
</feature>
<keyword evidence="7 8" id="KW-0472">Membrane</keyword>
<dbReference type="InterPro" id="IPR000515">
    <property type="entry name" value="MetI-like"/>
</dbReference>
<name>A0A192GZM1_9LACO</name>
<comment type="similarity">
    <text evidence="8">Belongs to the binding-protein-dependent transport system permease family.</text>
</comment>
<dbReference type="AlphaFoldDB" id="A0A192GZM1"/>
<evidence type="ECO:0000256" key="3">
    <source>
        <dbReference type="ARBA" id="ARBA00022475"/>
    </source>
</evidence>
<evidence type="ECO:0000256" key="5">
    <source>
        <dbReference type="ARBA" id="ARBA00022692"/>
    </source>
</evidence>
<dbReference type="STRING" id="375175.AYR53_03895"/>
<sequence>MPTKRKIILLLSPFYLFFTLFFFSAVLKSFVTSLGYYPIVGLKKIGLQYYGSAFHSATFLASCERTFLFALFSTAMACLVGLGLAFLFNGRKNNFTRIFFKIAQLPVMLPHIFIVLALLQLISQTGLIPSLLVHLGIMSSINHFPLLVNDPLQIGIILTYLWKEIPFVIVSLVLVLRQMDDRYKIVATNLGATKWQNFWHISLPLIQPALINAFIINFAFNFGSYEVPYLLGNQQRELLPVYIYDLYVQGDLTQLPLTMSLNLILSLFSILFAGLLLKIGRFLPGGHTGGSK</sequence>
<evidence type="ECO:0000256" key="8">
    <source>
        <dbReference type="RuleBase" id="RU363032"/>
    </source>
</evidence>
<dbReference type="Gene3D" id="1.10.3720.10">
    <property type="entry name" value="MetI-like"/>
    <property type="match status" value="1"/>
</dbReference>
<keyword evidence="2 8" id="KW-0813">Transport</keyword>
<dbReference type="PANTHER" id="PTHR43357">
    <property type="entry name" value="INNER MEMBRANE ABC TRANSPORTER PERMEASE PROTEIN YDCV"/>
    <property type="match status" value="1"/>
</dbReference>
<keyword evidence="4" id="KW-0997">Cell inner membrane</keyword>
<proteinExistence type="inferred from homology"/>
<evidence type="ECO:0000256" key="7">
    <source>
        <dbReference type="ARBA" id="ARBA00023136"/>
    </source>
</evidence>
<dbReference type="GO" id="GO:0005886">
    <property type="term" value="C:plasma membrane"/>
    <property type="evidence" value="ECO:0007669"/>
    <property type="project" value="UniProtKB-SubCell"/>
</dbReference>
<keyword evidence="3" id="KW-1003">Cell membrane</keyword>
<dbReference type="OrthoDB" id="9785836at2"/>
<dbReference type="GeneID" id="42981381"/>
<evidence type="ECO:0000256" key="6">
    <source>
        <dbReference type="ARBA" id="ARBA00022989"/>
    </source>
</evidence>
<keyword evidence="11" id="KW-1185">Reference proteome</keyword>
<feature type="transmembrane region" description="Helical" evidence="8">
    <location>
        <begin position="67"/>
        <end position="88"/>
    </location>
</feature>
<feature type="transmembrane region" description="Helical" evidence="8">
    <location>
        <begin position="109"/>
        <end position="132"/>
    </location>
</feature>
<feature type="transmembrane region" description="Helical" evidence="8">
    <location>
        <begin position="257"/>
        <end position="277"/>
    </location>
</feature>
<keyword evidence="5 8" id="KW-0812">Transmembrane</keyword>
<evidence type="ECO:0000259" key="9">
    <source>
        <dbReference type="PROSITE" id="PS50928"/>
    </source>
</evidence>
<dbReference type="InterPro" id="IPR035906">
    <property type="entry name" value="MetI-like_sf"/>
</dbReference>
<organism evidence="10 11">
    <name type="scientific">Loigolactobacillus backii</name>
    <dbReference type="NCBI Taxonomy" id="375175"/>
    <lineage>
        <taxon>Bacteria</taxon>
        <taxon>Bacillati</taxon>
        <taxon>Bacillota</taxon>
        <taxon>Bacilli</taxon>
        <taxon>Lactobacillales</taxon>
        <taxon>Lactobacillaceae</taxon>
        <taxon>Loigolactobacillus</taxon>
    </lineage>
</organism>
<reference evidence="10 11" key="1">
    <citation type="submission" date="2016-03" db="EMBL/GenBank/DDBJ databases">
        <title>Pediococcus and Lactobacillus from brewery environment - whole genome sequencing and assembly.</title>
        <authorList>
            <person name="Behr J."/>
            <person name="Geissler A.J."/>
            <person name="Vogel R.F."/>
        </authorList>
    </citation>
    <scope>NUCLEOTIDE SEQUENCE [LARGE SCALE GENOMIC DNA]</scope>
    <source>
        <strain evidence="10 11">TMW 1.1989</strain>
    </source>
</reference>
<dbReference type="RefSeq" id="WP_068279200.1">
    <property type="nucleotide sequence ID" value="NZ_CP014873.1"/>
</dbReference>
<dbReference type="SUPFAM" id="SSF161098">
    <property type="entry name" value="MetI-like"/>
    <property type="match status" value="1"/>
</dbReference>
<dbReference type="PROSITE" id="PS50928">
    <property type="entry name" value="ABC_TM1"/>
    <property type="match status" value="1"/>
</dbReference>
<dbReference type="EMBL" id="CP014873">
    <property type="protein sequence ID" value="ANK61984.1"/>
    <property type="molecule type" value="Genomic_DNA"/>
</dbReference>
<dbReference type="CDD" id="cd06261">
    <property type="entry name" value="TM_PBP2"/>
    <property type="match status" value="1"/>
</dbReference>
<comment type="subcellular location">
    <subcellularLocation>
        <location evidence="1">Cell inner membrane</location>
        <topology evidence="1">Multi-pass membrane protein</topology>
    </subcellularLocation>
    <subcellularLocation>
        <location evidence="8">Cell membrane</location>
        <topology evidence="8">Multi-pass membrane protein</topology>
    </subcellularLocation>
</comment>
<accession>A0A192GZM1</accession>
<evidence type="ECO:0000256" key="2">
    <source>
        <dbReference type="ARBA" id="ARBA00022448"/>
    </source>
</evidence>
<feature type="domain" description="ABC transmembrane type-1" evidence="9">
    <location>
        <begin position="63"/>
        <end position="276"/>
    </location>
</feature>
<dbReference type="Pfam" id="PF00528">
    <property type="entry name" value="BPD_transp_1"/>
    <property type="match status" value="1"/>
</dbReference>
<protein>
    <submittedName>
        <fullName evidence="10">Polyamine ABC transporter permease</fullName>
    </submittedName>
</protein>
<evidence type="ECO:0000313" key="11">
    <source>
        <dbReference type="Proteomes" id="UP000078582"/>
    </source>
</evidence>
<feature type="transmembrane region" description="Helical" evidence="8">
    <location>
        <begin position="152"/>
        <end position="176"/>
    </location>
</feature>
<keyword evidence="6 8" id="KW-1133">Transmembrane helix</keyword>
<evidence type="ECO:0000313" key="10">
    <source>
        <dbReference type="EMBL" id="ANK61984.1"/>
    </source>
</evidence>
<evidence type="ECO:0000256" key="4">
    <source>
        <dbReference type="ARBA" id="ARBA00022519"/>
    </source>
</evidence>
<gene>
    <name evidence="10" type="ORF">AYR53_03895</name>
</gene>
<dbReference type="GO" id="GO:0055085">
    <property type="term" value="P:transmembrane transport"/>
    <property type="evidence" value="ECO:0007669"/>
    <property type="project" value="InterPro"/>
</dbReference>
<feature type="transmembrane region" description="Helical" evidence="8">
    <location>
        <begin position="7"/>
        <end position="27"/>
    </location>
</feature>
<evidence type="ECO:0000256" key="1">
    <source>
        <dbReference type="ARBA" id="ARBA00004429"/>
    </source>
</evidence>
<dbReference type="Proteomes" id="UP000078582">
    <property type="component" value="Chromosome"/>
</dbReference>